<proteinExistence type="predicted"/>
<keyword evidence="2" id="KW-1185">Reference proteome</keyword>
<comment type="caution">
    <text evidence="1">The sequence shown here is derived from an EMBL/GenBank/DDBJ whole genome shotgun (WGS) entry which is preliminary data.</text>
</comment>
<evidence type="ECO:0000313" key="1">
    <source>
        <dbReference type="EMBL" id="KAF2442072.1"/>
    </source>
</evidence>
<accession>A0A9P4UAG9</accession>
<sequence length="197" mass="22597">MNTNQAPITRLASLESTFEKTPNVQNRNHNYCYRQLVLHLFRTDLPSSATAFNLPATESRLLTTITRSFHWHKESGRWNRYTVTVRIKNLTSRPISINFDRDFGNEYGLAILKNFNTKFKIYRHIKANKPEVIVTVPIQEYPGKDVLEVEFKLEGDLVAKDGNLLDEGSVAEEGQFKSDDEDFAEAWRRLDSTASGA</sequence>
<protein>
    <submittedName>
        <fullName evidence="1">Uncharacterized protein</fullName>
    </submittedName>
</protein>
<dbReference type="OrthoDB" id="10376989at2759"/>
<dbReference type="AlphaFoldDB" id="A0A9P4UAG9"/>
<gene>
    <name evidence="1" type="ORF">P171DRAFT_522964</name>
</gene>
<dbReference type="EMBL" id="MU001504">
    <property type="protein sequence ID" value="KAF2442072.1"/>
    <property type="molecule type" value="Genomic_DNA"/>
</dbReference>
<reference evidence="1" key="1">
    <citation type="journal article" date="2020" name="Stud. Mycol.">
        <title>101 Dothideomycetes genomes: a test case for predicting lifestyles and emergence of pathogens.</title>
        <authorList>
            <person name="Haridas S."/>
            <person name="Albert R."/>
            <person name="Binder M."/>
            <person name="Bloem J."/>
            <person name="Labutti K."/>
            <person name="Salamov A."/>
            <person name="Andreopoulos B."/>
            <person name="Baker S."/>
            <person name="Barry K."/>
            <person name="Bills G."/>
            <person name="Bluhm B."/>
            <person name="Cannon C."/>
            <person name="Castanera R."/>
            <person name="Culley D."/>
            <person name="Daum C."/>
            <person name="Ezra D."/>
            <person name="Gonzalez J."/>
            <person name="Henrissat B."/>
            <person name="Kuo A."/>
            <person name="Liang C."/>
            <person name="Lipzen A."/>
            <person name="Lutzoni F."/>
            <person name="Magnuson J."/>
            <person name="Mondo S."/>
            <person name="Nolan M."/>
            <person name="Ohm R."/>
            <person name="Pangilinan J."/>
            <person name="Park H.-J."/>
            <person name="Ramirez L."/>
            <person name="Alfaro M."/>
            <person name="Sun H."/>
            <person name="Tritt A."/>
            <person name="Yoshinaga Y."/>
            <person name="Zwiers L.-H."/>
            <person name="Turgeon B."/>
            <person name="Goodwin S."/>
            <person name="Spatafora J."/>
            <person name="Crous P."/>
            <person name="Grigoriev I."/>
        </authorList>
    </citation>
    <scope>NUCLEOTIDE SEQUENCE</scope>
    <source>
        <strain evidence="1">CBS 690.94</strain>
    </source>
</reference>
<evidence type="ECO:0000313" key="2">
    <source>
        <dbReference type="Proteomes" id="UP000799764"/>
    </source>
</evidence>
<organism evidence="1 2">
    <name type="scientific">Karstenula rhodostoma CBS 690.94</name>
    <dbReference type="NCBI Taxonomy" id="1392251"/>
    <lineage>
        <taxon>Eukaryota</taxon>
        <taxon>Fungi</taxon>
        <taxon>Dikarya</taxon>
        <taxon>Ascomycota</taxon>
        <taxon>Pezizomycotina</taxon>
        <taxon>Dothideomycetes</taxon>
        <taxon>Pleosporomycetidae</taxon>
        <taxon>Pleosporales</taxon>
        <taxon>Massarineae</taxon>
        <taxon>Didymosphaeriaceae</taxon>
        <taxon>Karstenula</taxon>
    </lineage>
</organism>
<name>A0A9P4UAG9_9PLEO</name>
<dbReference type="Proteomes" id="UP000799764">
    <property type="component" value="Unassembled WGS sequence"/>
</dbReference>